<evidence type="ECO:0000313" key="5">
    <source>
        <dbReference type="Proteomes" id="UP000280296"/>
    </source>
</evidence>
<dbReference type="RefSeq" id="WP_126726121.1">
    <property type="nucleotide sequence ID" value="NZ_RYZH01000026.1"/>
</dbReference>
<dbReference type="OrthoDB" id="9766874at2"/>
<gene>
    <name evidence="4" type="ORF">TsocGM_14150</name>
</gene>
<dbReference type="Pfam" id="PF02397">
    <property type="entry name" value="Bac_transf"/>
    <property type="match status" value="1"/>
</dbReference>
<keyword evidence="2" id="KW-0812">Transmembrane</keyword>
<keyword evidence="4" id="KW-0808">Transferase</keyword>
<dbReference type="InterPro" id="IPR003362">
    <property type="entry name" value="Bact_transf"/>
</dbReference>
<protein>
    <submittedName>
        <fullName evidence="4">Sugar transferase</fullName>
    </submittedName>
</protein>
<evidence type="ECO:0000259" key="3">
    <source>
        <dbReference type="Pfam" id="PF02397"/>
    </source>
</evidence>
<accession>A0A432MIL8</accession>
<evidence type="ECO:0000313" key="4">
    <source>
        <dbReference type="EMBL" id="RUL87077.1"/>
    </source>
</evidence>
<comment type="similarity">
    <text evidence="1">Belongs to the bacterial sugar transferase family.</text>
</comment>
<sequence length="236" mass="25573">MSPLETIAPPRPARRAGSSYEAIKRAIDVLAALAGLLVIGPLLLAIGLAVLLSSPGPVFYRGVRTGKDGRPFRIYKFRSMVVDAESLGGTTTGKGDPRITRVGAVLRRYKLDELPQLLNVLAGDMSLVGPRPEVAEYTDAYTEDERRILSVRPGITDLACLEFGDLQEVVGGDDPDGTFRALVLPRKNALRLRYVEERSLGLDLAILARTALLVLSKPFRGASPRWRGPDSAPTAR</sequence>
<name>A0A432MIL8_9BACT</name>
<reference evidence="4 5" key="1">
    <citation type="submission" date="2018-12" db="EMBL/GenBank/DDBJ databases">
        <authorList>
            <person name="Toschakov S.V."/>
        </authorList>
    </citation>
    <scope>NUCLEOTIDE SEQUENCE [LARGE SCALE GENOMIC DNA]</scope>
    <source>
        <strain evidence="4 5">GM2012</strain>
    </source>
</reference>
<dbReference type="AlphaFoldDB" id="A0A432MIL8"/>
<reference evidence="4 5" key="2">
    <citation type="submission" date="2019-01" db="EMBL/GenBank/DDBJ databases">
        <title>Tautonia sociabilis, a novel thermotolerant planctomycete of Isosphaeraceae family, isolated from a 4000 m deep subterranean habitat.</title>
        <authorList>
            <person name="Kovaleva O.L."/>
            <person name="Elcheninov A.G."/>
            <person name="Van Heerden E."/>
            <person name="Toshchakov S.V."/>
            <person name="Novikov A."/>
            <person name="Bonch-Osmolovskaya E.A."/>
            <person name="Kublanov I.V."/>
        </authorList>
    </citation>
    <scope>NUCLEOTIDE SEQUENCE [LARGE SCALE GENOMIC DNA]</scope>
    <source>
        <strain evidence="4 5">GM2012</strain>
    </source>
</reference>
<dbReference type="PANTHER" id="PTHR30576:SF0">
    <property type="entry name" value="UNDECAPRENYL-PHOSPHATE N-ACETYLGALACTOSAMINYL 1-PHOSPHATE TRANSFERASE-RELATED"/>
    <property type="match status" value="1"/>
</dbReference>
<dbReference type="GO" id="GO:0016780">
    <property type="term" value="F:phosphotransferase activity, for other substituted phosphate groups"/>
    <property type="evidence" value="ECO:0007669"/>
    <property type="project" value="TreeGrafter"/>
</dbReference>
<keyword evidence="2" id="KW-0472">Membrane</keyword>
<evidence type="ECO:0000256" key="2">
    <source>
        <dbReference type="SAM" id="Phobius"/>
    </source>
</evidence>
<proteinExistence type="inferred from homology"/>
<keyword evidence="2" id="KW-1133">Transmembrane helix</keyword>
<feature type="transmembrane region" description="Helical" evidence="2">
    <location>
        <begin position="29"/>
        <end position="52"/>
    </location>
</feature>
<comment type="caution">
    <text evidence="4">The sequence shown here is derived from an EMBL/GenBank/DDBJ whole genome shotgun (WGS) entry which is preliminary data.</text>
</comment>
<dbReference type="PANTHER" id="PTHR30576">
    <property type="entry name" value="COLANIC BIOSYNTHESIS UDP-GLUCOSE LIPID CARRIER TRANSFERASE"/>
    <property type="match status" value="1"/>
</dbReference>
<keyword evidence="5" id="KW-1185">Reference proteome</keyword>
<feature type="domain" description="Bacterial sugar transferase" evidence="3">
    <location>
        <begin position="24"/>
        <end position="215"/>
    </location>
</feature>
<dbReference type="Proteomes" id="UP000280296">
    <property type="component" value="Unassembled WGS sequence"/>
</dbReference>
<evidence type="ECO:0000256" key="1">
    <source>
        <dbReference type="ARBA" id="ARBA00006464"/>
    </source>
</evidence>
<organism evidence="4 5">
    <name type="scientific">Tautonia sociabilis</name>
    <dbReference type="NCBI Taxonomy" id="2080755"/>
    <lineage>
        <taxon>Bacteria</taxon>
        <taxon>Pseudomonadati</taxon>
        <taxon>Planctomycetota</taxon>
        <taxon>Planctomycetia</taxon>
        <taxon>Isosphaerales</taxon>
        <taxon>Isosphaeraceae</taxon>
        <taxon>Tautonia</taxon>
    </lineage>
</organism>
<dbReference type="EMBL" id="RYZH01000026">
    <property type="protein sequence ID" value="RUL87077.1"/>
    <property type="molecule type" value="Genomic_DNA"/>
</dbReference>